<dbReference type="InterPro" id="IPR036770">
    <property type="entry name" value="Ankyrin_rpt-contain_sf"/>
</dbReference>
<dbReference type="SUPFAM" id="SSF48403">
    <property type="entry name" value="Ankyrin repeat"/>
    <property type="match status" value="1"/>
</dbReference>
<dbReference type="PANTHER" id="PTHR24173:SF74">
    <property type="entry name" value="ANKYRIN REPEAT DOMAIN-CONTAINING PROTEIN 16"/>
    <property type="match status" value="1"/>
</dbReference>
<dbReference type="PROSITE" id="PS50088">
    <property type="entry name" value="ANK_REPEAT"/>
    <property type="match status" value="2"/>
</dbReference>
<feature type="repeat" description="ANK" evidence="3">
    <location>
        <begin position="137"/>
        <end position="169"/>
    </location>
</feature>
<evidence type="ECO:0000313" key="4">
    <source>
        <dbReference type="Ensembl" id="ENSNMLP00000043041.1"/>
    </source>
</evidence>
<reference evidence="4" key="1">
    <citation type="submission" date="2025-08" db="UniProtKB">
        <authorList>
            <consortium name="Ensembl"/>
        </authorList>
    </citation>
    <scope>IDENTIFICATION</scope>
</reference>
<dbReference type="SMART" id="SM00248">
    <property type="entry name" value="ANK"/>
    <property type="match status" value="5"/>
</dbReference>
<dbReference type="PANTHER" id="PTHR24173">
    <property type="entry name" value="ANKYRIN REPEAT CONTAINING"/>
    <property type="match status" value="1"/>
</dbReference>
<evidence type="ECO:0000256" key="1">
    <source>
        <dbReference type="ARBA" id="ARBA00022737"/>
    </source>
</evidence>
<reference evidence="4" key="2">
    <citation type="submission" date="2025-09" db="UniProtKB">
        <authorList>
            <consortium name="Ensembl"/>
        </authorList>
    </citation>
    <scope>IDENTIFICATION</scope>
</reference>
<dbReference type="Ensembl" id="ENSNMLT00000047794.1">
    <property type="protein sequence ID" value="ENSNMLP00000043041.1"/>
    <property type="gene ID" value="ENSNMLG00000026184.1"/>
</dbReference>
<accession>A0A8C6V2M9</accession>
<dbReference type="Pfam" id="PF12796">
    <property type="entry name" value="Ank_2"/>
    <property type="match status" value="2"/>
</dbReference>
<sequence>MSTVRLLLDRRCPIDQRAYDGHSALSAALLEEQTEVGRPLLYLLALEARLDMATLLLEKGGVPLESRDAEGRTALHVACWQGSADMVNLLLQHSSNPNAQDSEGRPPLHSVAWTGHAHVGRRLLDTPGLIIDLCCNQRATALSIAAQEGHVNIVAMLLEKGANPEHVDKYNRTPMKVAGKHGHANIIRLLEIMVARYQTAEVRRSWNF</sequence>
<dbReference type="Proteomes" id="UP000694523">
    <property type="component" value="Unplaced"/>
</dbReference>
<protein>
    <submittedName>
        <fullName evidence="4">Uncharacterized protein</fullName>
    </submittedName>
</protein>
<feature type="repeat" description="ANK" evidence="3">
    <location>
        <begin position="70"/>
        <end position="102"/>
    </location>
</feature>
<dbReference type="PRINTS" id="PR01415">
    <property type="entry name" value="ANKYRIN"/>
</dbReference>
<keyword evidence="1" id="KW-0677">Repeat</keyword>
<dbReference type="InterPro" id="IPR002110">
    <property type="entry name" value="Ankyrin_rpt"/>
</dbReference>
<organism evidence="4 5">
    <name type="scientific">Neogobius melanostomus</name>
    <name type="common">round goby</name>
    <dbReference type="NCBI Taxonomy" id="47308"/>
    <lineage>
        <taxon>Eukaryota</taxon>
        <taxon>Metazoa</taxon>
        <taxon>Chordata</taxon>
        <taxon>Craniata</taxon>
        <taxon>Vertebrata</taxon>
        <taxon>Euteleostomi</taxon>
        <taxon>Actinopterygii</taxon>
        <taxon>Neopterygii</taxon>
        <taxon>Teleostei</taxon>
        <taxon>Neoteleostei</taxon>
        <taxon>Acanthomorphata</taxon>
        <taxon>Gobiaria</taxon>
        <taxon>Gobiiformes</taxon>
        <taxon>Gobioidei</taxon>
        <taxon>Gobiidae</taxon>
        <taxon>Benthophilinae</taxon>
        <taxon>Neogobiini</taxon>
        <taxon>Neogobius</taxon>
    </lineage>
</organism>
<dbReference type="AlphaFoldDB" id="A0A8C6V2M9"/>
<evidence type="ECO:0000256" key="3">
    <source>
        <dbReference type="PROSITE-ProRule" id="PRU00023"/>
    </source>
</evidence>
<dbReference type="Gene3D" id="1.25.40.20">
    <property type="entry name" value="Ankyrin repeat-containing domain"/>
    <property type="match status" value="1"/>
</dbReference>
<proteinExistence type="predicted"/>
<evidence type="ECO:0000313" key="5">
    <source>
        <dbReference type="Proteomes" id="UP000694523"/>
    </source>
</evidence>
<keyword evidence="5" id="KW-1185">Reference proteome</keyword>
<name>A0A8C6V2M9_9GOBI</name>
<keyword evidence="2 3" id="KW-0040">ANK repeat</keyword>
<dbReference type="PROSITE" id="PS50297">
    <property type="entry name" value="ANK_REP_REGION"/>
    <property type="match status" value="2"/>
</dbReference>
<evidence type="ECO:0000256" key="2">
    <source>
        <dbReference type="ARBA" id="ARBA00023043"/>
    </source>
</evidence>